<dbReference type="EMBL" id="CAJVPT010002234">
    <property type="protein sequence ID" value="CAG8477686.1"/>
    <property type="molecule type" value="Genomic_DNA"/>
</dbReference>
<sequence>MSFYELLRKSRLASFDPSLPQVYITYGKFKNRGEWGIKRNIPGFIRTDAITIDALDTIEHQTPYKSAQTMMKFTRRWKENFPYAKVSKPMEGKLKPINISRMSDKEFKKFLKKKVEPRKWEYREAKKSEAPMTPRELLNITYEREQSTVHGLTYSHNNPGVNVKVQGRILNRDIPSGYAVGVSGMVANVLSHKTILLNQIEREKLESFYVEKAKFDDQGKPVVKLSKSPPLYLNEVMEPLKNSLDSGVSGASDRDEQEILERIKTILQSSPSEDAGQIPTPRFQETYGELFSGGNSKENLTDIIRRGTEVKKPEVENTISSNNLKKKE</sequence>
<gene>
    <name evidence="1" type="ORF">ACOLOM_LOCUS1866</name>
</gene>
<proteinExistence type="predicted"/>
<dbReference type="Proteomes" id="UP000789525">
    <property type="component" value="Unassembled WGS sequence"/>
</dbReference>
<evidence type="ECO:0000313" key="1">
    <source>
        <dbReference type="EMBL" id="CAG8477686.1"/>
    </source>
</evidence>
<accession>A0ACA9KL61</accession>
<organism evidence="1 2">
    <name type="scientific">Acaulospora colombiana</name>
    <dbReference type="NCBI Taxonomy" id="27376"/>
    <lineage>
        <taxon>Eukaryota</taxon>
        <taxon>Fungi</taxon>
        <taxon>Fungi incertae sedis</taxon>
        <taxon>Mucoromycota</taxon>
        <taxon>Glomeromycotina</taxon>
        <taxon>Glomeromycetes</taxon>
        <taxon>Diversisporales</taxon>
        <taxon>Acaulosporaceae</taxon>
        <taxon>Acaulospora</taxon>
    </lineage>
</organism>
<keyword evidence="2" id="KW-1185">Reference proteome</keyword>
<comment type="caution">
    <text evidence="1">The sequence shown here is derived from an EMBL/GenBank/DDBJ whole genome shotgun (WGS) entry which is preliminary data.</text>
</comment>
<evidence type="ECO:0000313" key="2">
    <source>
        <dbReference type="Proteomes" id="UP000789525"/>
    </source>
</evidence>
<protein>
    <submittedName>
        <fullName evidence="1">12313_t:CDS:1</fullName>
    </submittedName>
</protein>
<reference evidence="1" key="1">
    <citation type="submission" date="2021-06" db="EMBL/GenBank/DDBJ databases">
        <authorList>
            <person name="Kallberg Y."/>
            <person name="Tangrot J."/>
            <person name="Rosling A."/>
        </authorList>
    </citation>
    <scope>NUCLEOTIDE SEQUENCE</scope>
    <source>
        <strain evidence="1">CL356</strain>
    </source>
</reference>
<name>A0ACA9KL61_9GLOM</name>